<evidence type="ECO:0000313" key="2">
    <source>
        <dbReference type="EMBL" id="KAL1217369.1"/>
    </source>
</evidence>
<evidence type="ECO:0000313" key="3">
    <source>
        <dbReference type="Proteomes" id="UP001558713"/>
    </source>
</evidence>
<organism evidence="2 3">
    <name type="scientific">Cardamine amara subsp. amara</name>
    <dbReference type="NCBI Taxonomy" id="228776"/>
    <lineage>
        <taxon>Eukaryota</taxon>
        <taxon>Viridiplantae</taxon>
        <taxon>Streptophyta</taxon>
        <taxon>Embryophyta</taxon>
        <taxon>Tracheophyta</taxon>
        <taxon>Spermatophyta</taxon>
        <taxon>Magnoliopsida</taxon>
        <taxon>eudicotyledons</taxon>
        <taxon>Gunneridae</taxon>
        <taxon>Pentapetalae</taxon>
        <taxon>rosids</taxon>
        <taxon>malvids</taxon>
        <taxon>Brassicales</taxon>
        <taxon>Brassicaceae</taxon>
        <taxon>Cardamineae</taxon>
        <taxon>Cardamine</taxon>
    </lineage>
</organism>
<dbReference type="Gene3D" id="1.25.40.10">
    <property type="entry name" value="Tetratricopeptide repeat domain"/>
    <property type="match status" value="1"/>
</dbReference>
<proteinExistence type="inferred from homology"/>
<accession>A0ABD1BJM9</accession>
<dbReference type="EMBL" id="JBANAX010000244">
    <property type="protein sequence ID" value="KAL1217369.1"/>
    <property type="molecule type" value="Genomic_DNA"/>
</dbReference>
<comment type="caution">
    <text evidence="2">The sequence shown here is derived from an EMBL/GenBank/DDBJ whole genome shotgun (WGS) entry which is preliminary data.</text>
</comment>
<reference evidence="2 3" key="1">
    <citation type="submission" date="2024-04" db="EMBL/GenBank/DDBJ databases">
        <title>Genome assembly C_amara_ONT_v2.</title>
        <authorList>
            <person name="Yant L."/>
            <person name="Moore C."/>
            <person name="Slenker M."/>
        </authorList>
    </citation>
    <scope>NUCLEOTIDE SEQUENCE [LARGE SCALE GENOMIC DNA]</scope>
    <source>
        <tissue evidence="2">Leaf</tissue>
    </source>
</reference>
<name>A0ABD1BJM9_CARAN</name>
<sequence>MVHKILNLMEENNVEPDNLTLNTKLRLHVAECFSITETEKLLAECDTNIGFKLDWRTSCEIAKAYLNEGLVLKAVGMLSRAEESVDPKSKKLAYESLLMLYGNAGKAEDVYRIWDMYKNLPDKNSEGYRLVISFSLKLGDIVTADKIRKEWVKGYNKFDVRIVSMMASAYCERGLTTNAKGLMRSMMIQKYISDMPIRHFLLLLLVCYHLSCDLYILLDFVSKMVLAIVTKEDYEELEQLIDF</sequence>
<dbReference type="PANTHER" id="PTHR45717:SF18">
    <property type="entry name" value="PENTACOTRIPEPTIDE-REPEAT REGION OF PRORP DOMAIN-CONTAINING PROTEIN"/>
    <property type="match status" value="1"/>
</dbReference>
<dbReference type="PANTHER" id="PTHR45717">
    <property type="entry name" value="OS12G0527900 PROTEIN"/>
    <property type="match status" value="1"/>
</dbReference>
<gene>
    <name evidence="2" type="ORF">V5N11_028519</name>
</gene>
<evidence type="ECO:0000256" key="1">
    <source>
        <dbReference type="ARBA" id="ARBA00007626"/>
    </source>
</evidence>
<protein>
    <submittedName>
        <fullName evidence="2">Pentatricopeptide repeat-containing protein</fullName>
    </submittedName>
</protein>
<keyword evidence="3" id="KW-1185">Reference proteome</keyword>
<dbReference type="InterPro" id="IPR011990">
    <property type="entry name" value="TPR-like_helical_dom_sf"/>
</dbReference>
<comment type="similarity">
    <text evidence="1">Belongs to the PPR family. P subfamily.</text>
</comment>
<dbReference type="Proteomes" id="UP001558713">
    <property type="component" value="Unassembled WGS sequence"/>
</dbReference>
<dbReference type="AlphaFoldDB" id="A0ABD1BJM9"/>